<accession>A0A9D4JGA6</accession>
<organism evidence="1 2">
    <name type="scientific">Dreissena polymorpha</name>
    <name type="common">Zebra mussel</name>
    <name type="synonym">Mytilus polymorpha</name>
    <dbReference type="NCBI Taxonomy" id="45954"/>
    <lineage>
        <taxon>Eukaryota</taxon>
        <taxon>Metazoa</taxon>
        <taxon>Spiralia</taxon>
        <taxon>Lophotrochozoa</taxon>
        <taxon>Mollusca</taxon>
        <taxon>Bivalvia</taxon>
        <taxon>Autobranchia</taxon>
        <taxon>Heteroconchia</taxon>
        <taxon>Euheterodonta</taxon>
        <taxon>Imparidentia</taxon>
        <taxon>Neoheterodontei</taxon>
        <taxon>Myida</taxon>
        <taxon>Dreissenoidea</taxon>
        <taxon>Dreissenidae</taxon>
        <taxon>Dreissena</taxon>
    </lineage>
</organism>
<keyword evidence="2" id="KW-1185">Reference proteome</keyword>
<evidence type="ECO:0000313" key="1">
    <source>
        <dbReference type="EMBL" id="KAH3810800.1"/>
    </source>
</evidence>
<reference evidence="1" key="2">
    <citation type="submission" date="2020-11" db="EMBL/GenBank/DDBJ databases">
        <authorList>
            <person name="McCartney M.A."/>
            <person name="Auch B."/>
            <person name="Kono T."/>
            <person name="Mallez S."/>
            <person name="Becker A."/>
            <person name="Gohl D.M."/>
            <person name="Silverstein K.A.T."/>
            <person name="Koren S."/>
            <person name="Bechman K.B."/>
            <person name="Herman A."/>
            <person name="Abrahante J.E."/>
            <person name="Garbe J."/>
        </authorList>
    </citation>
    <scope>NUCLEOTIDE SEQUENCE</scope>
    <source>
        <strain evidence="1">Duluth1</strain>
        <tissue evidence="1">Whole animal</tissue>
    </source>
</reference>
<name>A0A9D4JGA6_DREPO</name>
<proteinExistence type="predicted"/>
<protein>
    <submittedName>
        <fullName evidence="1">Uncharacterized protein</fullName>
    </submittedName>
</protein>
<dbReference type="AlphaFoldDB" id="A0A9D4JGA6"/>
<sequence>MLGSGVCLWAPSTEAALCLDPECGLGLLQLKLHYSWIRSVALGSFNRGCIMFGPGVCPWAPSSEAALCLDPDCGLGSFN</sequence>
<dbReference type="EMBL" id="JAIWYP010000006">
    <property type="protein sequence ID" value="KAH3810800.1"/>
    <property type="molecule type" value="Genomic_DNA"/>
</dbReference>
<gene>
    <name evidence="1" type="ORF">DPMN_139198</name>
</gene>
<dbReference type="Proteomes" id="UP000828390">
    <property type="component" value="Unassembled WGS sequence"/>
</dbReference>
<comment type="caution">
    <text evidence="1">The sequence shown here is derived from an EMBL/GenBank/DDBJ whole genome shotgun (WGS) entry which is preliminary data.</text>
</comment>
<reference evidence="1" key="1">
    <citation type="journal article" date="2019" name="bioRxiv">
        <title>The Genome of the Zebra Mussel, Dreissena polymorpha: A Resource for Invasive Species Research.</title>
        <authorList>
            <person name="McCartney M.A."/>
            <person name="Auch B."/>
            <person name="Kono T."/>
            <person name="Mallez S."/>
            <person name="Zhang Y."/>
            <person name="Obille A."/>
            <person name="Becker A."/>
            <person name="Abrahante J.E."/>
            <person name="Garbe J."/>
            <person name="Badalamenti J.P."/>
            <person name="Herman A."/>
            <person name="Mangelson H."/>
            <person name="Liachko I."/>
            <person name="Sullivan S."/>
            <person name="Sone E.D."/>
            <person name="Koren S."/>
            <person name="Silverstein K.A.T."/>
            <person name="Beckman K.B."/>
            <person name="Gohl D.M."/>
        </authorList>
    </citation>
    <scope>NUCLEOTIDE SEQUENCE</scope>
    <source>
        <strain evidence="1">Duluth1</strain>
        <tissue evidence="1">Whole animal</tissue>
    </source>
</reference>
<evidence type="ECO:0000313" key="2">
    <source>
        <dbReference type="Proteomes" id="UP000828390"/>
    </source>
</evidence>